<reference evidence="1 2" key="1">
    <citation type="journal article" date="2024" name="Ann. Entomol. Soc. Am.">
        <title>Genomic analyses of the southern and eastern yellowjacket wasps (Hymenoptera: Vespidae) reveal evolutionary signatures of social life.</title>
        <authorList>
            <person name="Catto M.A."/>
            <person name="Caine P.B."/>
            <person name="Orr S.E."/>
            <person name="Hunt B.G."/>
            <person name="Goodisman M.A.D."/>
        </authorList>
    </citation>
    <scope>NUCLEOTIDE SEQUENCE [LARGE SCALE GENOMIC DNA]</scope>
    <source>
        <strain evidence="1">233</strain>
        <tissue evidence="1">Head and thorax</tissue>
    </source>
</reference>
<proteinExistence type="predicted"/>
<name>A0ABD2A394_VESSQ</name>
<dbReference type="Proteomes" id="UP001607302">
    <property type="component" value="Unassembled WGS sequence"/>
</dbReference>
<protein>
    <submittedName>
        <fullName evidence="1">Uncharacterized protein</fullName>
    </submittedName>
</protein>
<dbReference type="AlphaFoldDB" id="A0ABD2A394"/>
<evidence type="ECO:0000313" key="1">
    <source>
        <dbReference type="EMBL" id="KAL2715096.1"/>
    </source>
</evidence>
<keyword evidence="2" id="KW-1185">Reference proteome</keyword>
<sequence length="69" mass="8297">MYGTTKFRAIALERNFTTLLINTLGDHVFKRPLLVYKWYELNANEKFNCIRLYIQLCNRDTVQTYGQKF</sequence>
<dbReference type="EMBL" id="JAUDFV010000155">
    <property type="protein sequence ID" value="KAL2715096.1"/>
    <property type="molecule type" value="Genomic_DNA"/>
</dbReference>
<gene>
    <name evidence="1" type="ORF">V1478_014794</name>
</gene>
<accession>A0ABD2A394</accession>
<comment type="caution">
    <text evidence="1">The sequence shown here is derived from an EMBL/GenBank/DDBJ whole genome shotgun (WGS) entry which is preliminary data.</text>
</comment>
<evidence type="ECO:0000313" key="2">
    <source>
        <dbReference type="Proteomes" id="UP001607302"/>
    </source>
</evidence>
<organism evidence="1 2">
    <name type="scientific">Vespula squamosa</name>
    <name type="common">Southern yellow jacket</name>
    <name type="synonym">Wasp</name>
    <dbReference type="NCBI Taxonomy" id="30214"/>
    <lineage>
        <taxon>Eukaryota</taxon>
        <taxon>Metazoa</taxon>
        <taxon>Ecdysozoa</taxon>
        <taxon>Arthropoda</taxon>
        <taxon>Hexapoda</taxon>
        <taxon>Insecta</taxon>
        <taxon>Pterygota</taxon>
        <taxon>Neoptera</taxon>
        <taxon>Endopterygota</taxon>
        <taxon>Hymenoptera</taxon>
        <taxon>Apocrita</taxon>
        <taxon>Aculeata</taxon>
        <taxon>Vespoidea</taxon>
        <taxon>Vespidae</taxon>
        <taxon>Vespinae</taxon>
        <taxon>Vespula</taxon>
    </lineage>
</organism>